<keyword evidence="2" id="KW-1185">Reference proteome</keyword>
<evidence type="ECO:0000313" key="2">
    <source>
        <dbReference type="Proteomes" id="UP001169217"/>
    </source>
</evidence>
<accession>A0ABQ9QAS7</accession>
<evidence type="ECO:0000313" key="1">
    <source>
        <dbReference type="EMBL" id="KAK0380791.1"/>
    </source>
</evidence>
<sequence>MVSGGSPSVSGPRGNSTCRRQCNLARHTVFRYLVTLSNRRRD</sequence>
<reference evidence="1" key="1">
    <citation type="submission" date="2023-04" db="EMBL/GenBank/DDBJ databases">
        <title>Colletotrichum limetticola genome sequence.</title>
        <authorList>
            <person name="Baroncelli R."/>
        </authorList>
    </citation>
    <scope>NUCLEOTIDE SEQUENCE</scope>
    <source>
        <strain evidence="1">KLA-Anderson</strain>
    </source>
</reference>
<proteinExistence type="predicted"/>
<gene>
    <name evidence="1" type="ORF">CLIM01_01866</name>
</gene>
<dbReference type="EMBL" id="JARUPT010000032">
    <property type="protein sequence ID" value="KAK0380791.1"/>
    <property type="molecule type" value="Genomic_DNA"/>
</dbReference>
<protein>
    <submittedName>
        <fullName evidence="1">Uncharacterized protein</fullName>
    </submittedName>
</protein>
<comment type="caution">
    <text evidence="1">The sequence shown here is derived from an EMBL/GenBank/DDBJ whole genome shotgun (WGS) entry which is preliminary data.</text>
</comment>
<name>A0ABQ9QAS7_9PEZI</name>
<dbReference type="Proteomes" id="UP001169217">
    <property type="component" value="Unassembled WGS sequence"/>
</dbReference>
<organism evidence="1 2">
    <name type="scientific">Colletotrichum limetticola</name>
    <dbReference type="NCBI Taxonomy" id="1209924"/>
    <lineage>
        <taxon>Eukaryota</taxon>
        <taxon>Fungi</taxon>
        <taxon>Dikarya</taxon>
        <taxon>Ascomycota</taxon>
        <taxon>Pezizomycotina</taxon>
        <taxon>Sordariomycetes</taxon>
        <taxon>Hypocreomycetidae</taxon>
        <taxon>Glomerellales</taxon>
        <taxon>Glomerellaceae</taxon>
        <taxon>Colletotrichum</taxon>
        <taxon>Colletotrichum acutatum species complex</taxon>
    </lineage>
</organism>